<protein>
    <submittedName>
        <fullName evidence="1">Uncharacterized protein</fullName>
    </submittedName>
</protein>
<comment type="caution">
    <text evidence="1">The sequence shown here is derived from an EMBL/GenBank/DDBJ whole genome shotgun (WGS) entry which is preliminary data.</text>
</comment>
<dbReference type="EMBL" id="JARK01001627">
    <property type="protein sequence ID" value="EYB85751.1"/>
    <property type="molecule type" value="Genomic_DNA"/>
</dbReference>
<evidence type="ECO:0000313" key="1">
    <source>
        <dbReference type="EMBL" id="EYB85751.1"/>
    </source>
</evidence>
<evidence type="ECO:0000313" key="2">
    <source>
        <dbReference type="Proteomes" id="UP000024635"/>
    </source>
</evidence>
<keyword evidence="2" id="KW-1185">Reference proteome</keyword>
<proteinExistence type="predicted"/>
<dbReference type="Proteomes" id="UP000024635">
    <property type="component" value="Unassembled WGS sequence"/>
</dbReference>
<name>A0A016S5J2_9BILA</name>
<accession>A0A016S5J2</accession>
<organism evidence="1 2">
    <name type="scientific">Ancylostoma ceylanicum</name>
    <dbReference type="NCBI Taxonomy" id="53326"/>
    <lineage>
        <taxon>Eukaryota</taxon>
        <taxon>Metazoa</taxon>
        <taxon>Ecdysozoa</taxon>
        <taxon>Nematoda</taxon>
        <taxon>Chromadorea</taxon>
        <taxon>Rhabditida</taxon>
        <taxon>Rhabditina</taxon>
        <taxon>Rhabditomorpha</taxon>
        <taxon>Strongyloidea</taxon>
        <taxon>Ancylostomatidae</taxon>
        <taxon>Ancylostomatinae</taxon>
        <taxon>Ancylostoma</taxon>
    </lineage>
</organism>
<gene>
    <name evidence="1" type="primary">Acey_s0291.g1556</name>
    <name evidence="1" type="ORF">Y032_0291g1556</name>
</gene>
<sequence>MLFQSSRACRSPIVVAIYVAAHRLKTWSHFVPRVADQQILHILVTLIPKMYTKSHKSDVNPVFGRAQSAIRGPLGRSGPCVCWLSAVSTG</sequence>
<dbReference type="AlphaFoldDB" id="A0A016S5J2"/>
<reference evidence="2" key="1">
    <citation type="journal article" date="2015" name="Nat. Genet.">
        <title>The genome and transcriptome of the zoonotic hookworm Ancylostoma ceylanicum identify infection-specific gene families.</title>
        <authorList>
            <person name="Schwarz E.M."/>
            <person name="Hu Y."/>
            <person name="Antoshechkin I."/>
            <person name="Miller M.M."/>
            <person name="Sternberg P.W."/>
            <person name="Aroian R.V."/>
        </authorList>
    </citation>
    <scope>NUCLEOTIDE SEQUENCE</scope>
    <source>
        <strain evidence="2">HY135</strain>
    </source>
</reference>